<accession>A0A1M5HJQ9</accession>
<dbReference type="OrthoDB" id="2854077at2"/>
<keyword evidence="2" id="KW-0175">Coiled coil</keyword>
<dbReference type="GO" id="GO:0006457">
    <property type="term" value="P:protein folding"/>
    <property type="evidence" value="ECO:0007669"/>
    <property type="project" value="InterPro"/>
</dbReference>
<dbReference type="GO" id="GO:0042803">
    <property type="term" value="F:protein homodimerization activity"/>
    <property type="evidence" value="ECO:0007669"/>
    <property type="project" value="InterPro"/>
</dbReference>
<dbReference type="InterPro" id="IPR009012">
    <property type="entry name" value="GrpE_head"/>
</dbReference>
<dbReference type="STRING" id="930117.SAMN05216225_101813"/>
<evidence type="ECO:0000256" key="1">
    <source>
        <dbReference type="ARBA" id="ARBA00023186"/>
    </source>
</evidence>
<evidence type="ECO:0000313" key="4">
    <source>
        <dbReference type="Proteomes" id="UP000183988"/>
    </source>
</evidence>
<dbReference type="EMBL" id="FQVW01000018">
    <property type="protein sequence ID" value="SHG16209.1"/>
    <property type="molecule type" value="Genomic_DNA"/>
</dbReference>
<evidence type="ECO:0000256" key="2">
    <source>
        <dbReference type="SAM" id="Coils"/>
    </source>
</evidence>
<dbReference type="GO" id="GO:0000774">
    <property type="term" value="F:adenyl-nucleotide exchange factor activity"/>
    <property type="evidence" value="ECO:0007669"/>
    <property type="project" value="InterPro"/>
</dbReference>
<dbReference type="Pfam" id="PF01025">
    <property type="entry name" value="GrpE"/>
    <property type="match status" value="1"/>
</dbReference>
<dbReference type="Proteomes" id="UP000183988">
    <property type="component" value="Unassembled WGS sequence"/>
</dbReference>
<dbReference type="Gene3D" id="2.30.22.10">
    <property type="entry name" value="Head domain of nucleotide exchange factor GrpE"/>
    <property type="match status" value="1"/>
</dbReference>
<evidence type="ECO:0000313" key="3">
    <source>
        <dbReference type="EMBL" id="SHG16209.1"/>
    </source>
</evidence>
<feature type="coiled-coil region" evidence="2">
    <location>
        <begin position="159"/>
        <end position="186"/>
    </location>
</feature>
<dbReference type="InterPro" id="IPR000740">
    <property type="entry name" value="GrpE"/>
</dbReference>
<dbReference type="GO" id="GO:0051087">
    <property type="term" value="F:protein-folding chaperone binding"/>
    <property type="evidence" value="ECO:0007669"/>
    <property type="project" value="InterPro"/>
</dbReference>
<dbReference type="AlphaFoldDB" id="A0A1M5HJQ9"/>
<gene>
    <name evidence="3" type="ORF">SAMN05216225_101813</name>
</gene>
<name>A0A1M5HJQ9_9BACI</name>
<keyword evidence="4" id="KW-1185">Reference proteome</keyword>
<reference evidence="3 4" key="1">
    <citation type="submission" date="2016-11" db="EMBL/GenBank/DDBJ databases">
        <authorList>
            <person name="Jaros S."/>
            <person name="Januszkiewicz K."/>
            <person name="Wedrychowicz H."/>
        </authorList>
    </citation>
    <scope>NUCLEOTIDE SEQUENCE [LARGE SCALE GENOMIC DNA]</scope>
    <source>
        <strain evidence="3 4">IBRC-M 10683</strain>
    </source>
</reference>
<proteinExistence type="predicted"/>
<dbReference type="RefSeq" id="WP_072890177.1">
    <property type="nucleotide sequence ID" value="NZ_FQVW01000018.1"/>
</dbReference>
<keyword evidence="1" id="KW-0143">Chaperone</keyword>
<sequence length="299" mass="34490">MNKDDQEQLKVIDLVKKKEDFEVEANQKQKDCSSEMEEVQQDLQSFYRLTLQYNTISIYLIFCDYFIEVRNVFQPSVEWVGAIKKSEMQLIDQYTSALKQLGREEVTLTIEGQTDIKEELMRLVKMPTPEIPEKGEEQAASTNLEEIIGAIKDDVKKGNRATFKMIQELQAQLDSLMDEDEKEEGNTLDDVYIQTLLNTFDQLDQILQSVEKVDIDETWKESVQIAVNNALRLLSEMGIEEVPALHHMFDGKVMESIGAVPADSETEIEQYHVHTVAQRGFRYVDNQELIRKARVITIS</sequence>
<organism evidence="3 4">
    <name type="scientific">Ornithinibacillus halophilus</name>
    <dbReference type="NCBI Taxonomy" id="930117"/>
    <lineage>
        <taxon>Bacteria</taxon>
        <taxon>Bacillati</taxon>
        <taxon>Bacillota</taxon>
        <taxon>Bacilli</taxon>
        <taxon>Bacillales</taxon>
        <taxon>Bacillaceae</taxon>
        <taxon>Ornithinibacillus</taxon>
    </lineage>
</organism>
<protein>
    <submittedName>
        <fullName evidence="3">Molecular chaperone GrpE (Heat shock protein)</fullName>
    </submittedName>
</protein>
<keyword evidence="3" id="KW-0346">Stress response</keyword>